<evidence type="ECO:0000256" key="4">
    <source>
        <dbReference type="SAM" id="MobiDB-lite"/>
    </source>
</evidence>
<sequence>MAYRLAERYADRLMYVHGIGWHVWDGRRWQEDERGLAKRAVLDELRAALADSLGDKDLRADVRKCESAAGVSGVLDLAAALEPFAATVGDLDADPYLLNCANGTLDLRTFELRPHDPRDRITKVTNAAFDPDAQGAAWQAFLGRVLPSEDVRGFLQRYAGLGLAGRVLEHVLAIWTGTGRNGKGVLDRALGHALGDYATTAEPDLFMHRENAHPTGEMDLLGVRWVVVSESDQGRRLAEATVKRLTGGDRIRARRMRQDFVEFAPSHTAALITNHLPKVTGDDPALWARLRVVPFDVVIPKAEQDTHLGDKLELEADAILAWAVAGWQAYQDRGLDEPEAVIRATERYQADADALGRFITECCILNPHMFATVADLFDRWQRWAAEDGTDPGSKRAFGDALDRRGHPVQRRTGGTRVRTGIGLASEDAEPAEDGGSSW</sequence>
<proteinExistence type="predicted"/>
<name>A0A021VLN6_9CELL</name>
<dbReference type="GO" id="GO:0016787">
    <property type="term" value="F:hydrolase activity"/>
    <property type="evidence" value="ECO:0007669"/>
    <property type="project" value="UniProtKB-KW"/>
</dbReference>
<dbReference type="Pfam" id="PF19263">
    <property type="entry name" value="DUF5906"/>
    <property type="match status" value="1"/>
</dbReference>
<evidence type="ECO:0000256" key="3">
    <source>
        <dbReference type="ARBA" id="ARBA00022840"/>
    </source>
</evidence>
<dbReference type="Proteomes" id="UP000019753">
    <property type="component" value="Unassembled WGS sequence"/>
</dbReference>
<evidence type="ECO:0000313" key="6">
    <source>
        <dbReference type="EMBL" id="EYR61998.1"/>
    </source>
</evidence>
<evidence type="ECO:0000313" key="7">
    <source>
        <dbReference type="Proteomes" id="UP000019753"/>
    </source>
</evidence>
<dbReference type="InterPro" id="IPR051620">
    <property type="entry name" value="ORF904-like_C"/>
</dbReference>
<dbReference type="PANTHER" id="PTHR35372:SF2">
    <property type="entry name" value="SF3 HELICASE DOMAIN-CONTAINING PROTEIN"/>
    <property type="match status" value="1"/>
</dbReference>
<organism evidence="6 7">
    <name type="scientific">Actinotalea ferrariae CF5-4</name>
    <dbReference type="NCBI Taxonomy" id="948458"/>
    <lineage>
        <taxon>Bacteria</taxon>
        <taxon>Bacillati</taxon>
        <taxon>Actinomycetota</taxon>
        <taxon>Actinomycetes</taxon>
        <taxon>Micrococcales</taxon>
        <taxon>Cellulomonadaceae</taxon>
        <taxon>Actinotalea</taxon>
    </lineage>
</organism>
<evidence type="ECO:0000256" key="2">
    <source>
        <dbReference type="ARBA" id="ARBA00022801"/>
    </source>
</evidence>
<dbReference type="InterPro" id="IPR014818">
    <property type="entry name" value="Phage/plasmid_primase_P4_C"/>
</dbReference>
<dbReference type="InterPro" id="IPR045455">
    <property type="entry name" value="NrS-1_pol-like_helicase"/>
</dbReference>
<keyword evidence="3" id="KW-0067">ATP-binding</keyword>
<dbReference type="InterPro" id="IPR014015">
    <property type="entry name" value="Helicase_SF3_DNA-vir"/>
</dbReference>
<dbReference type="Pfam" id="PF08706">
    <property type="entry name" value="D5_N"/>
    <property type="match status" value="1"/>
</dbReference>
<protein>
    <recommendedName>
        <fullName evidence="5">SF3 helicase domain-containing protein</fullName>
    </recommendedName>
</protein>
<feature type="domain" description="SF3 helicase" evidence="5">
    <location>
        <begin position="150"/>
        <end position="308"/>
    </location>
</feature>
<reference evidence="6 7" key="1">
    <citation type="submission" date="2014-01" db="EMBL/GenBank/DDBJ databases">
        <title>Actinotalea ferrariae CF5-4.</title>
        <authorList>
            <person name="Chen F."/>
            <person name="Li Y."/>
            <person name="Wang G."/>
        </authorList>
    </citation>
    <scope>NUCLEOTIDE SEQUENCE [LARGE SCALE GENOMIC DNA]</scope>
    <source>
        <strain evidence="6 7">CF5-4</strain>
    </source>
</reference>
<dbReference type="PANTHER" id="PTHR35372">
    <property type="entry name" value="ATP BINDING PROTEIN-RELATED"/>
    <property type="match status" value="1"/>
</dbReference>
<dbReference type="PROSITE" id="PS51206">
    <property type="entry name" value="SF3_HELICASE_1"/>
    <property type="match status" value="1"/>
</dbReference>
<dbReference type="AlphaFoldDB" id="A0A021VLN6"/>
<dbReference type="Gene3D" id="3.40.50.300">
    <property type="entry name" value="P-loop containing nucleotide triphosphate hydrolases"/>
    <property type="match status" value="1"/>
</dbReference>
<dbReference type="SMART" id="SM00885">
    <property type="entry name" value="D5_N"/>
    <property type="match status" value="1"/>
</dbReference>
<dbReference type="EMBL" id="AXCW01000368">
    <property type="protein sequence ID" value="EYR61998.1"/>
    <property type="molecule type" value="Genomic_DNA"/>
</dbReference>
<dbReference type="InterPro" id="IPR006500">
    <property type="entry name" value="Helicase_put_C_phage/plasmid"/>
</dbReference>
<feature type="compositionally biased region" description="Low complexity" evidence="4">
    <location>
        <begin position="410"/>
        <end position="422"/>
    </location>
</feature>
<keyword evidence="7" id="KW-1185">Reference proteome</keyword>
<dbReference type="InterPro" id="IPR027417">
    <property type="entry name" value="P-loop_NTPase"/>
</dbReference>
<gene>
    <name evidence="6" type="ORF">N866_12880</name>
</gene>
<dbReference type="GO" id="GO:0005524">
    <property type="term" value="F:ATP binding"/>
    <property type="evidence" value="ECO:0007669"/>
    <property type="project" value="UniProtKB-KW"/>
</dbReference>
<evidence type="ECO:0000256" key="1">
    <source>
        <dbReference type="ARBA" id="ARBA00022741"/>
    </source>
</evidence>
<keyword evidence="1" id="KW-0547">Nucleotide-binding</keyword>
<comment type="caution">
    <text evidence="6">The sequence shown here is derived from an EMBL/GenBank/DDBJ whole genome shotgun (WGS) entry which is preliminary data.</text>
</comment>
<accession>A0A021VLN6</accession>
<keyword evidence="2" id="KW-0378">Hydrolase</keyword>
<feature type="region of interest" description="Disordered" evidence="4">
    <location>
        <begin position="404"/>
        <end position="438"/>
    </location>
</feature>
<dbReference type="NCBIfam" id="TIGR01613">
    <property type="entry name" value="primase_Cterm"/>
    <property type="match status" value="1"/>
</dbReference>
<evidence type="ECO:0000259" key="5">
    <source>
        <dbReference type="PROSITE" id="PS51206"/>
    </source>
</evidence>